<keyword evidence="8" id="KW-0812">Transmembrane</keyword>
<dbReference type="Proteomes" id="UP000037751">
    <property type="component" value="Unassembled WGS sequence"/>
</dbReference>
<evidence type="ECO:0000256" key="1">
    <source>
        <dbReference type="ARBA" id="ARBA00004294"/>
    </source>
</evidence>
<evidence type="ECO:0008006" key="13">
    <source>
        <dbReference type="Google" id="ProtNLM"/>
    </source>
</evidence>
<accession>A0A0M9VMT0</accession>
<proteinExistence type="predicted"/>
<evidence type="ECO:0000313" key="11">
    <source>
        <dbReference type="EMBL" id="KOS12565.1"/>
    </source>
</evidence>
<evidence type="ECO:0000256" key="7">
    <source>
        <dbReference type="SAM" id="MobiDB-lite"/>
    </source>
</evidence>
<dbReference type="InterPro" id="IPR050931">
    <property type="entry name" value="Mito_Protein_Transport_Metaxin"/>
</dbReference>
<feature type="compositionally biased region" description="Acidic residues" evidence="7">
    <location>
        <begin position="439"/>
        <end position="448"/>
    </location>
</feature>
<dbReference type="PANTHER" id="PTHR12289">
    <property type="entry name" value="METAXIN RELATED"/>
    <property type="match status" value="1"/>
</dbReference>
<dbReference type="InterPro" id="IPR033468">
    <property type="entry name" value="Metaxin_GST"/>
</dbReference>
<evidence type="ECO:0000256" key="4">
    <source>
        <dbReference type="ARBA" id="ARBA00022927"/>
    </source>
</evidence>
<sequence>MPTAPPPLAVSAWGGTAALPSLDPASLYAIALVQLADVPEAHTAAPSSWFHTDAVPSLYTIQSGGAGDEKAPQQVADTLASTPVEIRTYLREHTSLDRELLRDAQSAAQAQAIHALLDDVLSDLVLHTMFSLPPNFQKVTCPAIVRTRSRWPSSLPRRLRAAVQARLESPHIRLWGAGGSWEREEMLEAQRWNMSAGLPQARDPVSHLPRTGFAANPSLASDVREQWERSRLASRARGVCHAVCVYLDQDYIAHTSTPSSVDARLYSLLAPLLYATWPIDVLPALLREEFPSLVAHTERMHALLWGKEQRTWAFRSDVDIQPPAWTWPTWSSLRESLTPSWLTRSTPSSEATDAKPLAPTLRYGRWLWLATALIGPIVYVLASGLVVIEYEDMDEDDDEEIDDEEIDDEEIEEEEIKEEEDIDDDEEMADIAEELGTVDPEEFLDDEE</sequence>
<feature type="domain" description="Metaxin glutathione S-transferase" evidence="10">
    <location>
        <begin position="239"/>
        <end position="300"/>
    </location>
</feature>
<keyword evidence="8" id="KW-1133">Transmembrane helix</keyword>
<keyword evidence="4" id="KW-0653">Protein transport</keyword>
<dbReference type="AlphaFoldDB" id="A0A0M9VMT0"/>
<keyword evidence="5" id="KW-0496">Mitochondrion</keyword>
<evidence type="ECO:0000256" key="6">
    <source>
        <dbReference type="ARBA" id="ARBA00023136"/>
    </source>
</evidence>
<comment type="subcellular location">
    <subcellularLocation>
        <location evidence="1">Mitochondrion outer membrane</location>
    </subcellularLocation>
</comment>
<comment type="caution">
    <text evidence="11">The sequence shown here is derived from an EMBL/GenBank/DDBJ whole genome shotgun (WGS) entry which is preliminary data.</text>
</comment>
<feature type="transmembrane region" description="Helical" evidence="8">
    <location>
        <begin position="366"/>
        <end position="388"/>
    </location>
</feature>
<gene>
    <name evidence="11" type="ORF">Malapachy_2863</name>
</gene>
<dbReference type="RefSeq" id="XP_017990197.1">
    <property type="nucleotide sequence ID" value="XM_018137349.1"/>
</dbReference>
<dbReference type="InterPro" id="IPR019564">
    <property type="entry name" value="Sam37/metaxin_N"/>
</dbReference>
<feature type="domain" description="Mitochondrial outer membrane transport complex Sam37/metaxin N-terminal" evidence="9">
    <location>
        <begin position="27"/>
        <end position="152"/>
    </location>
</feature>
<dbReference type="Pfam" id="PF10568">
    <property type="entry name" value="Tom37"/>
    <property type="match status" value="1"/>
</dbReference>
<keyword evidence="6 8" id="KW-0472">Membrane</keyword>
<dbReference type="GO" id="GO:0007005">
    <property type="term" value="P:mitochondrion organization"/>
    <property type="evidence" value="ECO:0007669"/>
    <property type="project" value="TreeGrafter"/>
</dbReference>
<name>A0A0M9VMT0_9BASI</name>
<evidence type="ECO:0000259" key="9">
    <source>
        <dbReference type="Pfam" id="PF10568"/>
    </source>
</evidence>
<evidence type="ECO:0000256" key="2">
    <source>
        <dbReference type="ARBA" id="ARBA00022448"/>
    </source>
</evidence>
<keyword evidence="12" id="KW-1185">Reference proteome</keyword>
<evidence type="ECO:0000256" key="8">
    <source>
        <dbReference type="SAM" id="Phobius"/>
    </source>
</evidence>
<dbReference type="OrthoDB" id="5835136at2759"/>
<keyword evidence="3" id="KW-1000">Mitochondrion outer membrane</keyword>
<evidence type="ECO:0000256" key="3">
    <source>
        <dbReference type="ARBA" id="ARBA00022787"/>
    </source>
</evidence>
<organism evidence="11 12">
    <name type="scientific">Malassezia pachydermatis</name>
    <dbReference type="NCBI Taxonomy" id="77020"/>
    <lineage>
        <taxon>Eukaryota</taxon>
        <taxon>Fungi</taxon>
        <taxon>Dikarya</taxon>
        <taxon>Basidiomycota</taxon>
        <taxon>Ustilaginomycotina</taxon>
        <taxon>Malasseziomycetes</taxon>
        <taxon>Malasseziales</taxon>
        <taxon>Malasseziaceae</taxon>
        <taxon>Malassezia</taxon>
    </lineage>
</organism>
<keyword evidence="2" id="KW-0813">Transport</keyword>
<dbReference type="EMBL" id="LGAV01000011">
    <property type="protein sequence ID" value="KOS12565.1"/>
    <property type="molecule type" value="Genomic_DNA"/>
</dbReference>
<evidence type="ECO:0000256" key="5">
    <source>
        <dbReference type="ARBA" id="ARBA00023128"/>
    </source>
</evidence>
<dbReference type="GO" id="GO:0001401">
    <property type="term" value="C:SAM complex"/>
    <property type="evidence" value="ECO:0007669"/>
    <property type="project" value="InterPro"/>
</dbReference>
<dbReference type="Pfam" id="PF17171">
    <property type="entry name" value="GST_C_6"/>
    <property type="match status" value="1"/>
</dbReference>
<evidence type="ECO:0000313" key="12">
    <source>
        <dbReference type="Proteomes" id="UP000037751"/>
    </source>
</evidence>
<dbReference type="GeneID" id="28729225"/>
<dbReference type="STRING" id="77020.A0A0M9VMT0"/>
<protein>
    <recommendedName>
        <fullName evidence="13">Mitochondrial outer membrane transport complex Sam37/metaxin N-terminal domain-containing protein</fullName>
    </recommendedName>
</protein>
<feature type="compositionally biased region" description="Acidic residues" evidence="7">
    <location>
        <begin position="392"/>
        <end position="433"/>
    </location>
</feature>
<dbReference type="PANTHER" id="PTHR12289:SF41">
    <property type="entry name" value="FAILED AXON CONNECTIONS-RELATED"/>
    <property type="match status" value="1"/>
</dbReference>
<feature type="region of interest" description="Disordered" evidence="7">
    <location>
        <begin position="392"/>
        <end position="448"/>
    </location>
</feature>
<reference evidence="11 12" key="1">
    <citation type="submission" date="2015-07" db="EMBL/GenBank/DDBJ databases">
        <title>Draft Genome Sequence of Malassezia furfur CBS1878 and Malassezia pachydermatis CBS1879.</title>
        <authorList>
            <person name="Triana S."/>
            <person name="Ohm R."/>
            <person name="Gonzalez A."/>
            <person name="DeCock H."/>
            <person name="Restrepo S."/>
            <person name="Celis A."/>
        </authorList>
    </citation>
    <scope>NUCLEOTIDE SEQUENCE [LARGE SCALE GENOMIC DNA]</scope>
    <source>
        <strain evidence="11 12">CBS 1879</strain>
    </source>
</reference>
<dbReference type="VEuPathDB" id="FungiDB:Malapachy_2863"/>
<dbReference type="GO" id="GO:0015031">
    <property type="term" value="P:protein transport"/>
    <property type="evidence" value="ECO:0007669"/>
    <property type="project" value="UniProtKB-KW"/>
</dbReference>
<evidence type="ECO:0000259" key="10">
    <source>
        <dbReference type="Pfam" id="PF17171"/>
    </source>
</evidence>